<evidence type="ECO:0000256" key="1">
    <source>
        <dbReference type="ARBA" id="ARBA00009986"/>
    </source>
</evidence>
<evidence type="ECO:0000259" key="5">
    <source>
        <dbReference type="Pfam" id="PF00171"/>
    </source>
</evidence>
<protein>
    <submittedName>
        <fullName evidence="6">Aldehyde dehydrogenase</fullName>
    </submittedName>
</protein>
<dbReference type="EMBL" id="CP073910">
    <property type="protein sequence ID" value="QUT08138.1"/>
    <property type="molecule type" value="Genomic_DNA"/>
</dbReference>
<dbReference type="SUPFAM" id="SSF53720">
    <property type="entry name" value="ALDH-like"/>
    <property type="match status" value="1"/>
</dbReference>
<dbReference type="InterPro" id="IPR016163">
    <property type="entry name" value="Ald_DH_C"/>
</dbReference>
<dbReference type="Proteomes" id="UP000681425">
    <property type="component" value="Chromosome"/>
</dbReference>
<keyword evidence="7" id="KW-1185">Reference proteome</keyword>
<dbReference type="Pfam" id="PF00171">
    <property type="entry name" value="Aldedh"/>
    <property type="match status" value="1"/>
</dbReference>
<proteinExistence type="inferred from homology"/>
<dbReference type="FunFam" id="3.40.605.10:FF:000007">
    <property type="entry name" value="NAD/NADP-dependent betaine aldehyde dehydrogenase"/>
    <property type="match status" value="1"/>
</dbReference>
<dbReference type="GO" id="GO:0016620">
    <property type="term" value="F:oxidoreductase activity, acting on the aldehyde or oxo group of donors, NAD or NADP as acceptor"/>
    <property type="evidence" value="ECO:0007669"/>
    <property type="project" value="InterPro"/>
</dbReference>
<keyword evidence="2 4" id="KW-0560">Oxidoreductase</keyword>
<name>A0A975KB47_9SPHN</name>
<dbReference type="PANTHER" id="PTHR11699">
    <property type="entry name" value="ALDEHYDE DEHYDROGENASE-RELATED"/>
    <property type="match status" value="1"/>
</dbReference>
<dbReference type="Gene3D" id="3.40.309.10">
    <property type="entry name" value="Aldehyde Dehydrogenase, Chain A, domain 2"/>
    <property type="match status" value="1"/>
</dbReference>
<dbReference type="InterPro" id="IPR016161">
    <property type="entry name" value="Ald_DH/histidinol_DH"/>
</dbReference>
<organism evidence="6 7">
    <name type="scientific">Sphingobium phenoxybenzoativorans</name>
    <dbReference type="NCBI Taxonomy" id="1592790"/>
    <lineage>
        <taxon>Bacteria</taxon>
        <taxon>Pseudomonadati</taxon>
        <taxon>Pseudomonadota</taxon>
        <taxon>Alphaproteobacteria</taxon>
        <taxon>Sphingomonadales</taxon>
        <taxon>Sphingomonadaceae</taxon>
        <taxon>Sphingobium</taxon>
    </lineage>
</organism>
<evidence type="ECO:0000256" key="4">
    <source>
        <dbReference type="RuleBase" id="RU003345"/>
    </source>
</evidence>
<dbReference type="Gene3D" id="3.40.605.10">
    <property type="entry name" value="Aldehyde Dehydrogenase, Chain A, domain 1"/>
    <property type="match status" value="1"/>
</dbReference>
<sequence>MTVTVQQDYNLYIGGAWVPPASNERFPTLNPFTQQSWATIAQADQTDVAAAVAAAREAFEKRWRGVPGVERARLMHRLADLIDRDADRLGTLESTDNGKVVRETRAQMRFCARVFRFFAGYADKIFGKVIPVDRTDIFDYATMEPLGAIGVITAWNSPIALLANKVPAALAAGNTVVVKPSEHASVTTLEFAKLFEEAGFPKGVFNVVTGDVRTGKALVEGGGLDKISFTGSSHGGREIAAAAGRNLTPVILELGGKSPNIIFDDADLPKAIVGALAGIFAATGQTCIAGSRLLVQRPVYATVVEELARRAENIRLGDPLDLATEMGTAANQPQFDRILSFIESAKQDGARLITGGEAAREGILRDGLFVKPTIFADVDNQMRVAREEIFGPVLSIIPFDTEDEAIAIGNDQSFGLASGIWTQGLNRMHRVSAALRAGMVWVNTYRAVAVQTPFGGVKDSGFGRERGEEGMREFLTTKNVMINLSENDRDPFQVQT</sequence>
<evidence type="ECO:0000313" key="7">
    <source>
        <dbReference type="Proteomes" id="UP000681425"/>
    </source>
</evidence>
<dbReference type="PROSITE" id="PS00687">
    <property type="entry name" value="ALDEHYDE_DEHYDR_GLU"/>
    <property type="match status" value="1"/>
</dbReference>
<dbReference type="KEGG" id="spph:KFK14_06015"/>
<dbReference type="PROSITE" id="PS00070">
    <property type="entry name" value="ALDEHYDE_DEHYDR_CYS"/>
    <property type="match status" value="1"/>
</dbReference>
<feature type="active site" evidence="3">
    <location>
        <position position="253"/>
    </location>
</feature>
<dbReference type="InterPro" id="IPR016160">
    <property type="entry name" value="Ald_DH_CS_CYS"/>
</dbReference>
<comment type="similarity">
    <text evidence="1 4">Belongs to the aldehyde dehydrogenase family.</text>
</comment>
<dbReference type="FunFam" id="3.40.309.10:FF:000012">
    <property type="entry name" value="Betaine aldehyde dehydrogenase"/>
    <property type="match status" value="1"/>
</dbReference>
<dbReference type="AlphaFoldDB" id="A0A975KB47"/>
<evidence type="ECO:0000256" key="2">
    <source>
        <dbReference type="ARBA" id="ARBA00023002"/>
    </source>
</evidence>
<dbReference type="InterPro" id="IPR016162">
    <property type="entry name" value="Ald_DH_N"/>
</dbReference>
<feature type="domain" description="Aldehyde dehydrogenase" evidence="5">
    <location>
        <begin position="17"/>
        <end position="480"/>
    </location>
</feature>
<gene>
    <name evidence="6" type="ORF">KFK14_06015</name>
</gene>
<accession>A0A975KB47</accession>
<reference evidence="6" key="1">
    <citation type="submission" date="2021-04" db="EMBL/GenBank/DDBJ databases">
        <title>Isolation of p-tert-butylphenol degrading bacteria Sphingobium phenoxybenzoativorans Tas13 from active sludge.</title>
        <authorList>
            <person name="Li Y."/>
        </authorList>
    </citation>
    <scope>NUCLEOTIDE SEQUENCE</scope>
    <source>
        <strain evidence="6">Tas13</strain>
    </source>
</reference>
<evidence type="ECO:0000313" key="6">
    <source>
        <dbReference type="EMBL" id="QUT08138.1"/>
    </source>
</evidence>
<dbReference type="InterPro" id="IPR015590">
    <property type="entry name" value="Aldehyde_DH_dom"/>
</dbReference>
<evidence type="ECO:0000256" key="3">
    <source>
        <dbReference type="PROSITE-ProRule" id="PRU10007"/>
    </source>
</evidence>
<dbReference type="InterPro" id="IPR029510">
    <property type="entry name" value="Ald_DH_CS_GLU"/>
</dbReference>
<dbReference type="CDD" id="cd07114">
    <property type="entry name" value="ALDH_DhaS"/>
    <property type="match status" value="1"/>
</dbReference>